<dbReference type="PROSITE" id="PS50977">
    <property type="entry name" value="HTH_TETR_2"/>
    <property type="match status" value="1"/>
</dbReference>
<dbReference type="Proteomes" id="UP001612915">
    <property type="component" value="Unassembled WGS sequence"/>
</dbReference>
<organism evidence="7 8">
    <name type="scientific">Spongisporangium articulatum</name>
    <dbReference type="NCBI Taxonomy" id="3362603"/>
    <lineage>
        <taxon>Bacteria</taxon>
        <taxon>Bacillati</taxon>
        <taxon>Actinomycetota</taxon>
        <taxon>Actinomycetes</taxon>
        <taxon>Kineosporiales</taxon>
        <taxon>Kineosporiaceae</taxon>
        <taxon>Spongisporangium</taxon>
    </lineage>
</organism>
<evidence type="ECO:0000313" key="8">
    <source>
        <dbReference type="Proteomes" id="UP001612915"/>
    </source>
</evidence>
<reference evidence="7 8" key="1">
    <citation type="submission" date="2024-10" db="EMBL/GenBank/DDBJ databases">
        <title>The Natural Products Discovery Center: Release of the First 8490 Sequenced Strains for Exploring Actinobacteria Biosynthetic Diversity.</title>
        <authorList>
            <person name="Kalkreuter E."/>
            <person name="Kautsar S.A."/>
            <person name="Yang D."/>
            <person name="Bader C.D."/>
            <person name="Teijaro C.N."/>
            <person name="Fluegel L."/>
            <person name="Davis C.M."/>
            <person name="Simpson J.R."/>
            <person name="Lauterbach L."/>
            <person name="Steele A.D."/>
            <person name="Gui C."/>
            <person name="Meng S."/>
            <person name="Li G."/>
            <person name="Viehrig K."/>
            <person name="Ye F."/>
            <person name="Su P."/>
            <person name="Kiefer A.F."/>
            <person name="Nichols A."/>
            <person name="Cepeda A.J."/>
            <person name="Yan W."/>
            <person name="Fan B."/>
            <person name="Jiang Y."/>
            <person name="Adhikari A."/>
            <person name="Zheng C.-J."/>
            <person name="Schuster L."/>
            <person name="Cowan T.M."/>
            <person name="Smanski M.J."/>
            <person name="Chevrette M.G."/>
            <person name="De Carvalho L.P.S."/>
            <person name="Shen B."/>
        </authorList>
    </citation>
    <scope>NUCLEOTIDE SEQUENCE [LARGE SCALE GENOMIC DNA]</scope>
    <source>
        <strain evidence="7 8">NPDC049639</strain>
    </source>
</reference>
<evidence type="ECO:0000256" key="3">
    <source>
        <dbReference type="ARBA" id="ARBA00023163"/>
    </source>
</evidence>
<dbReference type="InterPro" id="IPR050109">
    <property type="entry name" value="HTH-type_TetR-like_transc_reg"/>
</dbReference>
<evidence type="ECO:0000256" key="1">
    <source>
        <dbReference type="ARBA" id="ARBA00023015"/>
    </source>
</evidence>
<comment type="caution">
    <text evidence="7">The sequence shown here is derived from an EMBL/GenBank/DDBJ whole genome shotgun (WGS) entry which is preliminary data.</text>
</comment>
<accession>A0ABW8ANP0</accession>
<keyword evidence="3" id="KW-0804">Transcription</keyword>
<name>A0ABW8ANP0_9ACTN</name>
<sequence>MATDDVPAAPAPGRRGRRPNSPEDEQRVRDSIVEALTDAFAEVGYHGLTVALVLERAQVSRGTFYKYFRDLDEPMALMLERVTRSIVDLVTPALVGPGGFTRRTEEAVDGYLEWGRRHRAVLPSLFADLHDPSSPVATNRDLWLGRLVDLLGLQFEQAGGRRPDPQVLYVLLNTLEFSCYHHHLTHAEDDTEALAATRATMLRVAVALLLPTDRWLPAVERMSLSEN</sequence>
<dbReference type="InterPro" id="IPR009057">
    <property type="entry name" value="Homeodomain-like_sf"/>
</dbReference>
<evidence type="ECO:0000259" key="6">
    <source>
        <dbReference type="PROSITE" id="PS50977"/>
    </source>
</evidence>
<dbReference type="PANTHER" id="PTHR30055">
    <property type="entry name" value="HTH-TYPE TRANSCRIPTIONAL REGULATOR RUTR"/>
    <property type="match status" value="1"/>
</dbReference>
<feature type="DNA-binding region" description="H-T-H motif" evidence="4">
    <location>
        <begin position="49"/>
        <end position="68"/>
    </location>
</feature>
<keyword evidence="1" id="KW-0805">Transcription regulation</keyword>
<dbReference type="PANTHER" id="PTHR30055:SF234">
    <property type="entry name" value="HTH-TYPE TRANSCRIPTIONAL REGULATOR BETI"/>
    <property type="match status" value="1"/>
</dbReference>
<feature type="domain" description="HTH tetR-type" evidence="6">
    <location>
        <begin position="26"/>
        <end position="86"/>
    </location>
</feature>
<proteinExistence type="predicted"/>
<feature type="region of interest" description="Disordered" evidence="5">
    <location>
        <begin position="1"/>
        <end position="27"/>
    </location>
</feature>
<keyword evidence="2 4" id="KW-0238">DNA-binding</keyword>
<dbReference type="SUPFAM" id="SSF46689">
    <property type="entry name" value="Homeodomain-like"/>
    <property type="match status" value="1"/>
</dbReference>
<evidence type="ECO:0000256" key="5">
    <source>
        <dbReference type="SAM" id="MobiDB-lite"/>
    </source>
</evidence>
<evidence type="ECO:0000256" key="4">
    <source>
        <dbReference type="PROSITE-ProRule" id="PRU00335"/>
    </source>
</evidence>
<dbReference type="Pfam" id="PF00440">
    <property type="entry name" value="TetR_N"/>
    <property type="match status" value="1"/>
</dbReference>
<dbReference type="EMBL" id="JBITLV010000004">
    <property type="protein sequence ID" value="MFI7587995.1"/>
    <property type="molecule type" value="Genomic_DNA"/>
</dbReference>
<protein>
    <submittedName>
        <fullName evidence="7">TetR/AcrR family transcriptional regulator</fullName>
    </submittedName>
</protein>
<gene>
    <name evidence="7" type="ORF">ACIB24_13065</name>
</gene>
<dbReference type="InterPro" id="IPR001647">
    <property type="entry name" value="HTH_TetR"/>
</dbReference>
<dbReference type="RefSeq" id="WP_398280761.1">
    <property type="nucleotide sequence ID" value="NZ_JBITLV010000004.1"/>
</dbReference>
<evidence type="ECO:0000256" key="2">
    <source>
        <dbReference type="ARBA" id="ARBA00023125"/>
    </source>
</evidence>
<evidence type="ECO:0000313" key="7">
    <source>
        <dbReference type="EMBL" id="MFI7587995.1"/>
    </source>
</evidence>
<keyword evidence="8" id="KW-1185">Reference proteome</keyword>
<dbReference type="Gene3D" id="1.10.357.10">
    <property type="entry name" value="Tetracycline Repressor, domain 2"/>
    <property type="match status" value="1"/>
</dbReference>